<evidence type="ECO:0000313" key="1">
    <source>
        <dbReference type="Proteomes" id="UP000006672"/>
    </source>
</evidence>
<gene>
    <name evidence="2" type="primary">Bm13043</name>
</gene>
<dbReference type="AlphaFoldDB" id="A0A7I4K7H2"/>
<sequence length="23" mass="2903">MKYNSLAINRIKERNENYQMEEE</sequence>
<protein>
    <submittedName>
        <fullName evidence="2">Bm13043</fullName>
    </submittedName>
</protein>
<proteinExistence type="predicted"/>
<reference evidence="1" key="1">
    <citation type="journal article" date="2007" name="Science">
        <title>Draft genome of the filarial nematode parasite Brugia malayi.</title>
        <authorList>
            <person name="Ghedin E."/>
            <person name="Wang S."/>
            <person name="Spiro D."/>
            <person name="Caler E."/>
            <person name="Zhao Q."/>
            <person name="Crabtree J."/>
            <person name="Allen J.E."/>
            <person name="Delcher A.L."/>
            <person name="Guiliano D.B."/>
            <person name="Miranda-Saavedra D."/>
            <person name="Angiuoli S.V."/>
            <person name="Creasy T."/>
            <person name="Amedeo P."/>
            <person name="Haas B."/>
            <person name="El-Sayed N.M."/>
            <person name="Wortman J.R."/>
            <person name="Feldblyum T."/>
            <person name="Tallon L."/>
            <person name="Schatz M."/>
            <person name="Shumway M."/>
            <person name="Koo H."/>
            <person name="Salzberg S.L."/>
            <person name="Schobel S."/>
            <person name="Pertea M."/>
            <person name="Pop M."/>
            <person name="White O."/>
            <person name="Barton G.J."/>
            <person name="Carlow C.K."/>
            <person name="Crawford M.J."/>
            <person name="Daub J."/>
            <person name="Dimmic M.W."/>
            <person name="Estes C.F."/>
            <person name="Foster J.M."/>
            <person name="Ganatra M."/>
            <person name="Gregory W.F."/>
            <person name="Johnson N.M."/>
            <person name="Jin J."/>
            <person name="Komuniecki R."/>
            <person name="Korf I."/>
            <person name="Kumar S."/>
            <person name="Laney S."/>
            <person name="Li B.W."/>
            <person name="Li W."/>
            <person name="Lindblom T.H."/>
            <person name="Lustigman S."/>
            <person name="Ma D."/>
            <person name="Maina C.V."/>
            <person name="Martin D.M."/>
            <person name="McCarter J.P."/>
            <person name="McReynolds L."/>
            <person name="Mitreva M."/>
            <person name="Nutman T.B."/>
            <person name="Parkinson J."/>
            <person name="Peregrin-Alvarez J.M."/>
            <person name="Poole C."/>
            <person name="Ren Q."/>
            <person name="Saunders L."/>
            <person name="Sluder A.E."/>
            <person name="Smith K."/>
            <person name="Stanke M."/>
            <person name="Unnasch T.R."/>
            <person name="Ware J."/>
            <person name="Wei A.D."/>
            <person name="Weil G."/>
            <person name="Williams D.J."/>
            <person name="Zhang Y."/>
            <person name="Williams S.A."/>
            <person name="Fraser-Liggett C."/>
            <person name="Slatko B."/>
            <person name="Blaxter M.L."/>
            <person name="Scott A.L."/>
        </authorList>
    </citation>
    <scope>NUCLEOTIDE SEQUENCE</scope>
    <source>
        <strain evidence="1">FR3</strain>
    </source>
</reference>
<evidence type="ECO:0000313" key="2">
    <source>
        <dbReference type="WBParaSite" id="Bm13043b.1"/>
    </source>
</evidence>
<accession>A0A7I4K7H2</accession>
<dbReference type="WBParaSite" id="Bm13043b.1">
    <property type="protein sequence ID" value="Bm13043b.1"/>
    <property type="gene ID" value="WBGene00233304"/>
</dbReference>
<dbReference type="InParanoid" id="A0A7I4K7H2"/>
<keyword evidence="1" id="KW-1185">Reference proteome</keyword>
<reference evidence="2" key="2">
    <citation type="submission" date="2020-12" db="UniProtKB">
        <authorList>
            <consortium name="WormBaseParasite"/>
        </authorList>
    </citation>
    <scope>IDENTIFICATION</scope>
</reference>
<organism evidence="1 2">
    <name type="scientific">Brugia malayi</name>
    <name type="common">Filarial nematode worm</name>
    <dbReference type="NCBI Taxonomy" id="6279"/>
    <lineage>
        <taxon>Eukaryota</taxon>
        <taxon>Metazoa</taxon>
        <taxon>Ecdysozoa</taxon>
        <taxon>Nematoda</taxon>
        <taxon>Chromadorea</taxon>
        <taxon>Rhabditida</taxon>
        <taxon>Spirurina</taxon>
        <taxon>Spiruromorpha</taxon>
        <taxon>Filarioidea</taxon>
        <taxon>Onchocercidae</taxon>
        <taxon>Brugia</taxon>
    </lineage>
</organism>
<dbReference type="Proteomes" id="UP000006672">
    <property type="component" value="Unassembled WGS sequence"/>
</dbReference>
<name>A0A7I4K7H2_BRUMA</name>